<dbReference type="SUPFAM" id="SSF100950">
    <property type="entry name" value="NagB/RpiA/CoA transferase-like"/>
    <property type="match status" value="1"/>
</dbReference>
<dbReference type="Pfam" id="PF01812">
    <property type="entry name" value="5-FTHF_cyc-lig"/>
    <property type="match status" value="1"/>
</dbReference>
<dbReference type="AlphaFoldDB" id="A0A4R3MQB7"/>
<feature type="binding site" evidence="4">
    <location>
        <position position="49"/>
    </location>
    <ligand>
        <name>substrate</name>
    </ligand>
</feature>
<dbReference type="RefSeq" id="WP_132249663.1">
    <property type="nucleotide sequence ID" value="NZ_SMAL01000001.1"/>
</dbReference>
<evidence type="ECO:0000256" key="2">
    <source>
        <dbReference type="ARBA" id="ARBA00022741"/>
    </source>
</evidence>
<organism evidence="6 7">
    <name type="scientific">Natranaerovirga pectinivora</name>
    <dbReference type="NCBI Taxonomy" id="682400"/>
    <lineage>
        <taxon>Bacteria</taxon>
        <taxon>Bacillati</taxon>
        <taxon>Bacillota</taxon>
        <taxon>Clostridia</taxon>
        <taxon>Lachnospirales</taxon>
        <taxon>Natranaerovirgaceae</taxon>
        <taxon>Natranaerovirga</taxon>
    </lineage>
</organism>
<comment type="cofactor">
    <cofactor evidence="5">
        <name>Mg(2+)</name>
        <dbReference type="ChEBI" id="CHEBI:18420"/>
    </cofactor>
</comment>
<keyword evidence="5" id="KW-0479">Metal-binding</keyword>
<dbReference type="EMBL" id="SMAL01000001">
    <property type="protein sequence ID" value="TCT17072.1"/>
    <property type="molecule type" value="Genomic_DNA"/>
</dbReference>
<dbReference type="Proteomes" id="UP000294902">
    <property type="component" value="Unassembled WGS sequence"/>
</dbReference>
<keyword evidence="5" id="KW-0460">Magnesium</keyword>
<dbReference type="NCBIfam" id="TIGR02727">
    <property type="entry name" value="MTHFS_bact"/>
    <property type="match status" value="1"/>
</dbReference>
<dbReference type="EC" id="6.3.3.2" evidence="5"/>
<sequence>MTKKEIRRFISQKKSLLREDKIRFDSETIARTLLEQVEYDSCNTIFVYVPFNQEVRTQGIIEQGWMDHKRIAVPKIVDNVMRFYYISSWNDLQIGYYNILEPHSKEEALLDETTLVIMPGLAFDTQRNRIGYGGGFYDKFLEDRKPFSKIALTFDFQVLDSIPNEHNDIKPDTIITEKRIIRGDKDV</sequence>
<dbReference type="PIRSF" id="PIRSF006806">
    <property type="entry name" value="FTHF_cligase"/>
    <property type="match status" value="1"/>
</dbReference>
<proteinExistence type="inferred from homology"/>
<evidence type="ECO:0000256" key="1">
    <source>
        <dbReference type="ARBA" id="ARBA00010638"/>
    </source>
</evidence>
<dbReference type="PANTHER" id="PTHR23407:SF1">
    <property type="entry name" value="5-FORMYLTETRAHYDROFOLATE CYCLO-LIGASE"/>
    <property type="match status" value="1"/>
</dbReference>
<keyword evidence="3 4" id="KW-0067">ATP-binding</keyword>
<dbReference type="GO" id="GO:0035999">
    <property type="term" value="P:tetrahydrofolate interconversion"/>
    <property type="evidence" value="ECO:0007669"/>
    <property type="project" value="TreeGrafter"/>
</dbReference>
<dbReference type="GO" id="GO:0046872">
    <property type="term" value="F:metal ion binding"/>
    <property type="evidence" value="ECO:0007669"/>
    <property type="project" value="UniProtKB-KW"/>
</dbReference>
<dbReference type="GO" id="GO:0030272">
    <property type="term" value="F:5-formyltetrahydrofolate cyclo-ligase activity"/>
    <property type="evidence" value="ECO:0007669"/>
    <property type="project" value="UniProtKB-EC"/>
</dbReference>
<dbReference type="GO" id="GO:0009396">
    <property type="term" value="P:folic acid-containing compound biosynthetic process"/>
    <property type="evidence" value="ECO:0007669"/>
    <property type="project" value="TreeGrafter"/>
</dbReference>
<dbReference type="InterPro" id="IPR024185">
    <property type="entry name" value="FTHF_cligase-like_sf"/>
</dbReference>
<dbReference type="InterPro" id="IPR002698">
    <property type="entry name" value="FTHF_cligase"/>
</dbReference>
<dbReference type="InterPro" id="IPR037171">
    <property type="entry name" value="NagB/RpiA_transferase-like"/>
</dbReference>
<accession>A0A4R3MQB7</accession>
<protein>
    <recommendedName>
        <fullName evidence="5">5-formyltetrahydrofolate cyclo-ligase</fullName>
        <ecNumber evidence="5">6.3.3.2</ecNumber>
    </recommendedName>
</protein>
<name>A0A4R3MQB7_9FIRM</name>
<comment type="similarity">
    <text evidence="1 5">Belongs to the 5-formyltetrahydrofolate cyclo-ligase family.</text>
</comment>
<keyword evidence="7" id="KW-1185">Reference proteome</keyword>
<dbReference type="Gene3D" id="3.40.50.10420">
    <property type="entry name" value="NagB/RpiA/CoA transferase-like"/>
    <property type="match status" value="1"/>
</dbReference>
<feature type="binding site" evidence="4">
    <location>
        <position position="54"/>
    </location>
    <ligand>
        <name>substrate</name>
    </ligand>
</feature>
<dbReference type="PANTHER" id="PTHR23407">
    <property type="entry name" value="ATPASE INHIBITOR/5-FORMYLTETRAHYDROFOLATE CYCLO-LIGASE"/>
    <property type="match status" value="1"/>
</dbReference>
<evidence type="ECO:0000313" key="7">
    <source>
        <dbReference type="Proteomes" id="UP000294902"/>
    </source>
</evidence>
<keyword evidence="6" id="KW-0436">Ligase</keyword>
<dbReference type="GO" id="GO:0005524">
    <property type="term" value="F:ATP binding"/>
    <property type="evidence" value="ECO:0007669"/>
    <property type="project" value="UniProtKB-KW"/>
</dbReference>
<evidence type="ECO:0000313" key="6">
    <source>
        <dbReference type="EMBL" id="TCT17072.1"/>
    </source>
</evidence>
<comment type="caution">
    <text evidence="6">The sequence shown here is derived from an EMBL/GenBank/DDBJ whole genome shotgun (WGS) entry which is preliminary data.</text>
</comment>
<feature type="binding site" evidence="4">
    <location>
        <begin position="129"/>
        <end position="137"/>
    </location>
    <ligand>
        <name>ATP</name>
        <dbReference type="ChEBI" id="CHEBI:30616"/>
    </ligand>
</feature>
<gene>
    <name evidence="6" type="ORF">EDC18_101368</name>
</gene>
<keyword evidence="2 4" id="KW-0547">Nucleotide-binding</keyword>
<evidence type="ECO:0000256" key="4">
    <source>
        <dbReference type="PIRSR" id="PIRSR006806-1"/>
    </source>
</evidence>
<comment type="catalytic activity">
    <reaction evidence="5">
        <text>(6S)-5-formyl-5,6,7,8-tetrahydrofolate + ATP = (6R)-5,10-methenyltetrahydrofolate + ADP + phosphate</text>
        <dbReference type="Rhea" id="RHEA:10488"/>
        <dbReference type="ChEBI" id="CHEBI:30616"/>
        <dbReference type="ChEBI" id="CHEBI:43474"/>
        <dbReference type="ChEBI" id="CHEBI:57455"/>
        <dbReference type="ChEBI" id="CHEBI:57457"/>
        <dbReference type="ChEBI" id="CHEBI:456216"/>
        <dbReference type="EC" id="6.3.3.2"/>
    </reaction>
</comment>
<evidence type="ECO:0000256" key="5">
    <source>
        <dbReference type="RuleBase" id="RU361279"/>
    </source>
</evidence>
<feature type="binding site" evidence="4">
    <location>
        <begin position="3"/>
        <end position="7"/>
    </location>
    <ligand>
        <name>ATP</name>
        <dbReference type="ChEBI" id="CHEBI:30616"/>
    </ligand>
</feature>
<dbReference type="OrthoDB" id="9801938at2"/>
<evidence type="ECO:0000256" key="3">
    <source>
        <dbReference type="ARBA" id="ARBA00022840"/>
    </source>
</evidence>
<reference evidence="6 7" key="1">
    <citation type="submission" date="2019-03" db="EMBL/GenBank/DDBJ databases">
        <title>Genomic Encyclopedia of Type Strains, Phase IV (KMG-IV): sequencing the most valuable type-strain genomes for metagenomic binning, comparative biology and taxonomic classification.</title>
        <authorList>
            <person name="Goeker M."/>
        </authorList>
    </citation>
    <scope>NUCLEOTIDE SEQUENCE [LARGE SCALE GENOMIC DNA]</scope>
    <source>
        <strain evidence="6 7">DSM 24629</strain>
    </source>
</reference>